<feature type="domain" description="Signal transduction histidine kinase subgroup 3 dimerisation and phosphoacceptor" evidence="10">
    <location>
        <begin position="172"/>
        <end position="226"/>
    </location>
</feature>
<gene>
    <name evidence="12" type="ORF">ACFQZU_23310</name>
</gene>
<name>A0ABW3BPE1_9ACTN</name>
<evidence type="ECO:0000256" key="5">
    <source>
        <dbReference type="ARBA" id="ARBA00022741"/>
    </source>
</evidence>
<evidence type="ECO:0000256" key="6">
    <source>
        <dbReference type="ARBA" id="ARBA00022777"/>
    </source>
</evidence>
<evidence type="ECO:0000313" key="12">
    <source>
        <dbReference type="EMBL" id="MFD0804224.1"/>
    </source>
</evidence>
<dbReference type="Pfam" id="PF07730">
    <property type="entry name" value="HisKA_3"/>
    <property type="match status" value="1"/>
</dbReference>
<feature type="transmembrane region" description="Helical" evidence="9">
    <location>
        <begin position="85"/>
        <end position="106"/>
    </location>
</feature>
<accession>A0ABW3BPE1</accession>
<keyword evidence="13" id="KW-1185">Reference proteome</keyword>
<sequence length="226" mass="24274">MFLAAVLYGLAWAVALSEDPEVTETALLREQAVCAAACAAVWLRRRWPVGLALGLIPLSAYASLADGAQFVALFTVAVHRSARTAALCGAAAVAGQIAYFALFLGLTPPDRQADSGELGWITAFTAVLVVAVLGWGAVIRHRRQLVLSLRERAARAESEARLRSEQAQMHAREQIAREMHDVLGHRLSLLSVHAGALEYRPDAPAPEVARAAAVIRESSHRALQDL</sequence>
<evidence type="ECO:0000259" key="10">
    <source>
        <dbReference type="Pfam" id="PF07730"/>
    </source>
</evidence>
<dbReference type="EC" id="2.7.13.3" evidence="2"/>
<dbReference type="GO" id="GO:0016301">
    <property type="term" value="F:kinase activity"/>
    <property type="evidence" value="ECO:0007669"/>
    <property type="project" value="UniProtKB-KW"/>
</dbReference>
<keyword evidence="7" id="KW-0067">ATP-binding</keyword>
<evidence type="ECO:0000259" key="11">
    <source>
        <dbReference type="Pfam" id="PF23539"/>
    </source>
</evidence>
<evidence type="ECO:0000256" key="1">
    <source>
        <dbReference type="ARBA" id="ARBA00000085"/>
    </source>
</evidence>
<keyword evidence="8" id="KW-0902">Two-component regulatory system</keyword>
<keyword evidence="4" id="KW-0808">Transferase</keyword>
<evidence type="ECO:0000256" key="8">
    <source>
        <dbReference type="ARBA" id="ARBA00023012"/>
    </source>
</evidence>
<dbReference type="Proteomes" id="UP001596956">
    <property type="component" value="Unassembled WGS sequence"/>
</dbReference>
<feature type="domain" description="DUF7134" evidence="11">
    <location>
        <begin position="2"/>
        <end position="143"/>
    </location>
</feature>
<evidence type="ECO:0000313" key="13">
    <source>
        <dbReference type="Proteomes" id="UP001596956"/>
    </source>
</evidence>
<dbReference type="Gene3D" id="1.20.5.1930">
    <property type="match status" value="1"/>
</dbReference>
<dbReference type="EMBL" id="JBHTHR010001466">
    <property type="protein sequence ID" value="MFD0804224.1"/>
    <property type="molecule type" value="Genomic_DNA"/>
</dbReference>
<keyword evidence="5" id="KW-0547">Nucleotide-binding</keyword>
<dbReference type="InterPro" id="IPR055558">
    <property type="entry name" value="DUF7134"/>
</dbReference>
<dbReference type="InterPro" id="IPR050482">
    <property type="entry name" value="Sensor_HK_TwoCompSys"/>
</dbReference>
<keyword evidence="9" id="KW-0472">Membrane</keyword>
<evidence type="ECO:0000256" key="4">
    <source>
        <dbReference type="ARBA" id="ARBA00022679"/>
    </source>
</evidence>
<keyword evidence="9" id="KW-0812">Transmembrane</keyword>
<dbReference type="PANTHER" id="PTHR24421:SF10">
    <property type="entry name" value="NITRATE_NITRITE SENSOR PROTEIN NARQ"/>
    <property type="match status" value="1"/>
</dbReference>
<protein>
    <recommendedName>
        <fullName evidence="2">histidine kinase</fullName>
        <ecNumber evidence="2">2.7.13.3</ecNumber>
    </recommendedName>
</protein>
<reference evidence="13" key="1">
    <citation type="journal article" date="2019" name="Int. J. Syst. Evol. Microbiol.">
        <title>The Global Catalogue of Microorganisms (GCM) 10K type strain sequencing project: providing services to taxonomists for standard genome sequencing and annotation.</title>
        <authorList>
            <consortium name="The Broad Institute Genomics Platform"/>
            <consortium name="The Broad Institute Genome Sequencing Center for Infectious Disease"/>
            <person name="Wu L."/>
            <person name="Ma J."/>
        </authorList>
    </citation>
    <scope>NUCLEOTIDE SEQUENCE [LARGE SCALE GENOMIC DNA]</scope>
    <source>
        <strain evidence="13">CCUG 63369</strain>
    </source>
</reference>
<dbReference type="PANTHER" id="PTHR24421">
    <property type="entry name" value="NITRATE/NITRITE SENSOR PROTEIN NARX-RELATED"/>
    <property type="match status" value="1"/>
</dbReference>
<evidence type="ECO:0000256" key="7">
    <source>
        <dbReference type="ARBA" id="ARBA00022840"/>
    </source>
</evidence>
<keyword evidence="9" id="KW-1133">Transmembrane helix</keyword>
<keyword evidence="6 12" id="KW-0418">Kinase</keyword>
<keyword evidence="3" id="KW-0597">Phosphoprotein</keyword>
<comment type="catalytic activity">
    <reaction evidence="1">
        <text>ATP + protein L-histidine = ADP + protein N-phospho-L-histidine.</text>
        <dbReference type="EC" id="2.7.13.3"/>
    </reaction>
</comment>
<feature type="non-terminal residue" evidence="12">
    <location>
        <position position="226"/>
    </location>
</feature>
<proteinExistence type="predicted"/>
<evidence type="ECO:0000256" key="3">
    <source>
        <dbReference type="ARBA" id="ARBA00022553"/>
    </source>
</evidence>
<dbReference type="InterPro" id="IPR011712">
    <property type="entry name" value="Sig_transdc_His_kin_sub3_dim/P"/>
</dbReference>
<evidence type="ECO:0000256" key="9">
    <source>
        <dbReference type="SAM" id="Phobius"/>
    </source>
</evidence>
<organism evidence="12 13">
    <name type="scientific">Streptomonospora algeriensis</name>
    <dbReference type="NCBI Taxonomy" id="995084"/>
    <lineage>
        <taxon>Bacteria</taxon>
        <taxon>Bacillati</taxon>
        <taxon>Actinomycetota</taxon>
        <taxon>Actinomycetes</taxon>
        <taxon>Streptosporangiales</taxon>
        <taxon>Nocardiopsidaceae</taxon>
        <taxon>Streptomonospora</taxon>
    </lineage>
</organism>
<feature type="transmembrane region" description="Helical" evidence="9">
    <location>
        <begin position="51"/>
        <end position="78"/>
    </location>
</feature>
<evidence type="ECO:0000256" key="2">
    <source>
        <dbReference type="ARBA" id="ARBA00012438"/>
    </source>
</evidence>
<comment type="caution">
    <text evidence="12">The sequence shown here is derived from an EMBL/GenBank/DDBJ whole genome shotgun (WGS) entry which is preliminary data.</text>
</comment>
<feature type="transmembrane region" description="Helical" evidence="9">
    <location>
        <begin position="118"/>
        <end position="139"/>
    </location>
</feature>
<dbReference type="Pfam" id="PF23539">
    <property type="entry name" value="DUF7134"/>
    <property type="match status" value="1"/>
</dbReference>